<reference evidence="8 9" key="1">
    <citation type="submission" date="2020-04" db="EMBL/GenBank/DDBJ databases">
        <title>Perkinsus olseni comparative genomics.</title>
        <authorList>
            <person name="Bogema D.R."/>
        </authorList>
    </citation>
    <scope>NUCLEOTIDE SEQUENCE [LARGE SCALE GENOMIC DNA]</scope>
    <source>
        <strain evidence="8">00978-12</strain>
    </source>
</reference>
<evidence type="ECO:0000256" key="3">
    <source>
        <dbReference type="ARBA" id="ARBA00022884"/>
    </source>
</evidence>
<dbReference type="GO" id="GO:0008380">
    <property type="term" value="P:RNA splicing"/>
    <property type="evidence" value="ECO:0007669"/>
    <property type="project" value="UniProtKB-KW"/>
</dbReference>
<evidence type="ECO:0000256" key="1">
    <source>
        <dbReference type="ARBA" id="ARBA00004123"/>
    </source>
</evidence>
<dbReference type="EMBL" id="JABANP010000002">
    <property type="protein sequence ID" value="KAF4697541.1"/>
    <property type="molecule type" value="Genomic_DNA"/>
</dbReference>
<name>A0A7J6PPR1_PEROL</name>
<keyword evidence="4" id="KW-0508">mRNA splicing</keyword>
<gene>
    <name evidence="8" type="ORF">FOZ60_004413</name>
</gene>
<dbReference type="GO" id="GO:0003723">
    <property type="term" value="F:RNA binding"/>
    <property type="evidence" value="ECO:0007669"/>
    <property type="project" value="UniProtKB-UniRule"/>
</dbReference>
<dbReference type="Gene3D" id="3.30.70.330">
    <property type="match status" value="2"/>
</dbReference>
<protein>
    <recommendedName>
        <fullName evidence="7">RRM domain-containing protein</fullName>
    </recommendedName>
</protein>
<evidence type="ECO:0000256" key="5">
    <source>
        <dbReference type="ARBA" id="ARBA00023242"/>
    </source>
</evidence>
<keyword evidence="2" id="KW-0507">mRNA processing</keyword>
<feature type="domain" description="RRM" evidence="7">
    <location>
        <begin position="51"/>
        <end position="132"/>
    </location>
</feature>
<dbReference type="GO" id="GO:0006397">
    <property type="term" value="P:mRNA processing"/>
    <property type="evidence" value="ECO:0007669"/>
    <property type="project" value="UniProtKB-KW"/>
</dbReference>
<dbReference type="PANTHER" id="PTHR48028:SF4">
    <property type="entry name" value="SC35-LIKE SPLICING FACTOR"/>
    <property type="match status" value="1"/>
</dbReference>
<evidence type="ECO:0000256" key="2">
    <source>
        <dbReference type="ARBA" id="ARBA00022664"/>
    </source>
</evidence>
<dbReference type="SMART" id="SM00360">
    <property type="entry name" value="RRM"/>
    <property type="match status" value="2"/>
</dbReference>
<dbReference type="Pfam" id="PF04059">
    <property type="entry name" value="RRM_2"/>
    <property type="match status" value="1"/>
</dbReference>
<evidence type="ECO:0000256" key="4">
    <source>
        <dbReference type="ARBA" id="ARBA00023187"/>
    </source>
</evidence>
<dbReference type="InterPro" id="IPR012677">
    <property type="entry name" value="Nucleotide-bd_a/b_plait_sf"/>
</dbReference>
<dbReference type="InterPro" id="IPR000504">
    <property type="entry name" value="RRM_dom"/>
</dbReference>
<comment type="caution">
    <text evidence="8">The sequence shown here is derived from an EMBL/GenBank/DDBJ whole genome shotgun (WGS) entry which is preliminary data.</text>
</comment>
<dbReference type="GO" id="GO:0005634">
    <property type="term" value="C:nucleus"/>
    <property type="evidence" value="ECO:0007669"/>
    <property type="project" value="UniProtKB-SubCell"/>
</dbReference>
<dbReference type="PROSITE" id="PS50102">
    <property type="entry name" value="RRM"/>
    <property type="match status" value="2"/>
</dbReference>
<keyword evidence="5" id="KW-0539">Nucleus</keyword>
<accession>A0A7J6PPR1</accession>
<keyword evidence="3 6" id="KW-0694">RNA-binding</keyword>
<comment type="subcellular location">
    <subcellularLocation>
        <location evidence="1">Nucleus</location>
    </subcellularLocation>
</comment>
<evidence type="ECO:0000313" key="9">
    <source>
        <dbReference type="Proteomes" id="UP000541610"/>
    </source>
</evidence>
<evidence type="ECO:0000313" key="8">
    <source>
        <dbReference type="EMBL" id="KAF4697541.1"/>
    </source>
</evidence>
<dbReference type="InterPro" id="IPR007201">
    <property type="entry name" value="Mei2-like_Rrm_C"/>
</dbReference>
<proteinExistence type="predicted"/>
<dbReference type="PANTHER" id="PTHR48028">
    <property type="entry name" value="GLYCINE-RICH RNA-BINDING PROTEIN RZ1A"/>
    <property type="match status" value="1"/>
</dbReference>
<feature type="domain" description="RRM" evidence="7">
    <location>
        <begin position="195"/>
        <end position="271"/>
    </location>
</feature>
<dbReference type="OrthoDB" id="417481at2759"/>
<dbReference type="InterPro" id="IPR035979">
    <property type="entry name" value="RBD_domain_sf"/>
</dbReference>
<dbReference type="SUPFAM" id="SSF54928">
    <property type="entry name" value="RNA-binding domain, RBD"/>
    <property type="match status" value="2"/>
</dbReference>
<dbReference type="AlphaFoldDB" id="A0A7J6PPR1"/>
<evidence type="ECO:0000259" key="7">
    <source>
        <dbReference type="PROSITE" id="PS50102"/>
    </source>
</evidence>
<dbReference type="Proteomes" id="UP000541610">
    <property type="component" value="Unassembled WGS sequence"/>
</dbReference>
<evidence type="ECO:0000256" key="6">
    <source>
        <dbReference type="PROSITE-ProRule" id="PRU00176"/>
    </source>
</evidence>
<organism evidence="8 9">
    <name type="scientific">Perkinsus olseni</name>
    <name type="common">Perkinsus atlanticus</name>
    <dbReference type="NCBI Taxonomy" id="32597"/>
    <lineage>
        <taxon>Eukaryota</taxon>
        <taxon>Sar</taxon>
        <taxon>Alveolata</taxon>
        <taxon>Perkinsozoa</taxon>
        <taxon>Perkinsea</taxon>
        <taxon>Perkinsida</taxon>
        <taxon>Perkinsidae</taxon>
        <taxon>Perkinsus</taxon>
    </lineage>
</organism>
<dbReference type="InterPro" id="IPR051106">
    <property type="entry name" value="RNA-bind/splicing_reg"/>
</dbReference>
<sequence>MRKSFSIAVHGRVKNTFLHFVGDDNGNDDITGRPRSLSCPSIHCKALTKPTTMMLRKVPKACSVESLTTVLNERGFSGLYDFIYVPLDFKTRQSTGFAFINFCTEEVAQSFVDNFHLTKIANRTIKVCPARVQGLPANVEHFKNNPVNFAAEPFRPKLFQLGTGRPSPSPSPTAAHCRPLRAQPLAVPQLLLCRSTVTVSSLKIRTTAKSILEVIPNAVDVYVPVHSETGFSRGFAYVKLASSHDVNRFLNSDNTIIDGKTVGFRPFRGRECRDSVLADRMQPVTAS</sequence>